<keyword evidence="4 5" id="KW-0234">DNA repair</keyword>
<dbReference type="GO" id="GO:0005524">
    <property type="term" value="F:ATP binding"/>
    <property type="evidence" value="ECO:0007669"/>
    <property type="project" value="InterPro"/>
</dbReference>
<dbReference type="CDD" id="cd16926">
    <property type="entry name" value="HATPase_MutL-MLH-PMS-like"/>
    <property type="match status" value="1"/>
</dbReference>
<dbReference type="GO" id="GO:0032300">
    <property type="term" value="C:mismatch repair complex"/>
    <property type="evidence" value="ECO:0007669"/>
    <property type="project" value="InterPro"/>
</dbReference>
<dbReference type="PROSITE" id="PS00058">
    <property type="entry name" value="DNA_MISMATCH_REPAIR_1"/>
    <property type="match status" value="1"/>
</dbReference>
<dbReference type="NCBIfam" id="TIGR00585">
    <property type="entry name" value="mutl"/>
    <property type="match status" value="1"/>
</dbReference>
<dbReference type="InterPro" id="IPR014790">
    <property type="entry name" value="MutL_C"/>
</dbReference>
<evidence type="ECO:0000256" key="1">
    <source>
        <dbReference type="ARBA" id="ARBA00006082"/>
    </source>
</evidence>
<dbReference type="SUPFAM" id="SSF55874">
    <property type="entry name" value="ATPase domain of HSP90 chaperone/DNA topoisomerase II/histidine kinase"/>
    <property type="match status" value="1"/>
</dbReference>
<dbReference type="Gene3D" id="3.30.565.10">
    <property type="entry name" value="Histidine kinase-like ATPase, C-terminal domain"/>
    <property type="match status" value="1"/>
</dbReference>
<evidence type="ECO:0000256" key="2">
    <source>
        <dbReference type="ARBA" id="ARBA00021975"/>
    </source>
</evidence>
<dbReference type="CDD" id="cd00782">
    <property type="entry name" value="MutL_Trans"/>
    <property type="match status" value="1"/>
</dbReference>
<dbReference type="STRING" id="1434700.SAMN06296427_10116"/>
<dbReference type="InterPro" id="IPR036890">
    <property type="entry name" value="HATPase_C_sf"/>
</dbReference>
<dbReference type="PANTHER" id="PTHR10073:SF12">
    <property type="entry name" value="DNA MISMATCH REPAIR PROTEIN MLH1"/>
    <property type="match status" value="1"/>
</dbReference>
<keyword evidence="3 5" id="KW-0227">DNA damage</keyword>
<evidence type="ECO:0000313" key="9">
    <source>
        <dbReference type="Proteomes" id="UP000192393"/>
    </source>
</evidence>
<dbReference type="SUPFAM" id="SSF118116">
    <property type="entry name" value="DNA mismatch repair protein MutL"/>
    <property type="match status" value="1"/>
</dbReference>
<dbReference type="Pfam" id="PF13589">
    <property type="entry name" value="HATPase_c_3"/>
    <property type="match status" value="1"/>
</dbReference>
<dbReference type="InterPro" id="IPR002099">
    <property type="entry name" value="MutL/Mlh/PMS"/>
</dbReference>
<dbReference type="PANTHER" id="PTHR10073">
    <property type="entry name" value="DNA MISMATCH REPAIR PROTEIN MLH, PMS, MUTL"/>
    <property type="match status" value="1"/>
</dbReference>
<sequence length="609" mass="68779">MILNSTINFLLLQPMISMGDVIQLLPDHVANQIAAGEVVQRPASVVKELIENAVDAKANSISLIIKDAGRTLIQVSDDGAGMSVTDLRMAFERHATSKIRTTEDIFSIQTKGFRGEALASIAAVAQVDAVSKRDQDEVATRLIIEGGEVRDQVPRAARTGTSISVKNLFYNVPARRNFLKSNQIELKHIQDEFLRVALAHEAIEFNFYHNDSELYVLKKGNLKQRIIQVFGRKIEPQLVPVAEETEIVSVKGFVGKPESAKKARGEQYFFVNNRFIKNNYLHKAIVDAFEHLLPNQYVPSYFLFLEIDPSKIDINIHPTKTEIKFEDEYAIYAVLRAAVKHALGQYNITPSLDFDQNPDWAFIPSAPKGGTIKAPEIHVDRNYNPFETSANSYKEIQATNDLYKSFSEFELENNHPETILDKADFDSLEINAFQWQNKYIVTHHKGELLIIDQHRAHQLILFEKLKKSSTENALSQRLLFPVEIISNATEISQLKNIETDLFRFGFDVEFTIDQILVNALPTEVEPENVPGIFSDFLTDLELHDKISFEVEIAKILAKNVAIKKGEGLLPEQAKHLAQQLLTLGEPNFSPYGKPVFVQISESEIIKKLN</sequence>
<comment type="function">
    <text evidence="5">This protein is involved in the repair of mismatches in DNA. It is required for dam-dependent methyl-directed DNA mismatch repair. May act as a 'molecular matchmaker', a protein that promotes the formation of a stable complex between two or more DNA-binding proteins in an ATP-dependent manner without itself being part of a final effector complex.</text>
</comment>
<dbReference type="SUPFAM" id="SSF54211">
    <property type="entry name" value="Ribosomal protein S5 domain 2-like"/>
    <property type="match status" value="1"/>
</dbReference>
<dbReference type="InterPro" id="IPR014762">
    <property type="entry name" value="DNA_mismatch_repair_CS"/>
</dbReference>
<dbReference type="GO" id="GO:0006298">
    <property type="term" value="P:mismatch repair"/>
    <property type="evidence" value="ECO:0007669"/>
    <property type="project" value="UniProtKB-UniRule"/>
</dbReference>
<dbReference type="InterPro" id="IPR020667">
    <property type="entry name" value="DNA_mismatch_repair_MutL"/>
</dbReference>
<dbReference type="AlphaFoldDB" id="A0A1W1Y6B9"/>
<accession>A0A1W1Y6B9</accession>
<proteinExistence type="inferred from homology"/>
<gene>
    <name evidence="5" type="primary">mutL</name>
    <name evidence="8" type="ORF">SAMN06296427_10116</name>
</gene>
<organism evidence="8 9">
    <name type="scientific">Moheibacter sediminis</name>
    <dbReference type="NCBI Taxonomy" id="1434700"/>
    <lineage>
        <taxon>Bacteria</taxon>
        <taxon>Pseudomonadati</taxon>
        <taxon>Bacteroidota</taxon>
        <taxon>Flavobacteriia</taxon>
        <taxon>Flavobacteriales</taxon>
        <taxon>Weeksellaceae</taxon>
        <taxon>Moheibacter</taxon>
    </lineage>
</organism>
<dbReference type="InterPro" id="IPR038973">
    <property type="entry name" value="MutL/Mlh/Pms-like"/>
</dbReference>
<dbReference type="GO" id="GO:0030983">
    <property type="term" value="F:mismatched DNA binding"/>
    <property type="evidence" value="ECO:0007669"/>
    <property type="project" value="InterPro"/>
</dbReference>
<dbReference type="GO" id="GO:0140664">
    <property type="term" value="F:ATP-dependent DNA damage sensor activity"/>
    <property type="evidence" value="ECO:0007669"/>
    <property type="project" value="InterPro"/>
</dbReference>
<dbReference type="SMART" id="SM00853">
    <property type="entry name" value="MutL_C"/>
    <property type="match status" value="1"/>
</dbReference>
<feature type="domain" description="DNA mismatch repair protein S5" evidence="7">
    <location>
        <begin position="226"/>
        <end position="344"/>
    </location>
</feature>
<dbReference type="Pfam" id="PF01119">
    <property type="entry name" value="DNA_mis_repair"/>
    <property type="match status" value="1"/>
</dbReference>
<dbReference type="InterPro" id="IPR037198">
    <property type="entry name" value="MutL_C_sf"/>
</dbReference>
<evidence type="ECO:0000259" key="7">
    <source>
        <dbReference type="SMART" id="SM01340"/>
    </source>
</evidence>
<evidence type="ECO:0000256" key="5">
    <source>
        <dbReference type="HAMAP-Rule" id="MF_00149"/>
    </source>
</evidence>
<dbReference type="GO" id="GO:0016887">
    <property type="term" value="F:ATP hydrolysis activity"/>
    <property type="evidence" value="ECO:0007669"/>
    <property type="project" value="InterPro"/>
</dbReference>
<dbReference type="HAMAP" id="MF_00149">
    <property type="entry name" value="DNA_mis_repair"/>
    <property type="match status" value="1"/>
</dbReference>
<evidence type="ECO:0000259" key="6">
    <source>
        <dbReference type="SMART" id="SM00853"/>
    </source>
</evidence>
<dbReference type="SMART" id="SM01340">
    <property type="entry name" value="DNA_mis_repair"/>
    <property type="match status" value="1"/>
</dbReference>
<comment type="similarity">
    <text evidence="1 5">Belongs to the DNA mismatch repair MutL/HexB family.</text>
</comment>
<dbReference type="Gene3D" id="3.30.230.10">
    <property type="match status" value="1"/>
</dbReference>
<dbReference type="Pfam" id="PF08676">
    <property type="entry name" value="MutL_C"/>
    <property type="match status" value="1"/>
</dbReference>
<keyword evidence="9" id="KW-1185">Reference proteome</keyword>
<dbReference type="Gene3D" id="3.30.1540.20">
    <property type="entry name" value="MutL, C-terminal domain, dimerisation subdomain"/>
    <property type="match status" value="1"/>
</dbReference>
<dbReference type="FunFam" id="3.30.565.10:FF:000003">
    <property type="entry name" value="DNA mismatch repair endonuclease MutL"/>
    <property type="match status" value="1"/>
</dbReference>
<dbReference type="InterPro" id="IPR042120">
    <property type="entry name" value="MutL_C_dimsub"/>
</dbReference>
<dbReference type="Gene3D" id="3.30.1370.100">
    <property type="entry name" value="MutL, C-terminal domain, regulatory subdomain"/>
    <property type="match status" value="1"/>
</dbReference>
<reference evidence="8 9" key="1">
    <citation type="submission" date="2017-04" db="EMBL/GenBank/DDBJ databases">
        <authorList>
            <person name="Afonso C.L."/>
            <person name="Miller P.J."/>
            <person name="Scott M.A."/>
            <person name="Spackman E."/>
            <person name="Goraichik I."/>
            <person name="Dimitrov K.M."/>
            <person name="Suarez D.L."/>
            <person name="Swayne D.E."/>
        </authorList>
    </citation>
    <scope>NUCLEOTIDE SEQUENCE [LARGE SCALE GENOMIC DNA]</scope>
    <source>
        <strain evidence="8 9">CGMCC 1.12708</strain>
    </source>
</reference>
<dbReference type="Proteomes" id="UP000192393">
    <property type="component" value="Unassembled WGS sequence"/>
</dbReference>
<evidence type="ECO:0000256" key="4">
    <source>
        <dbReference type="ARBA" id="ARBA00023204"/>
    </source>
</evidence>
<dbReference type="InterPro" id="IPR042121">
    <property type="entry name" value="MutL_C_regsub"/>
</dbReference>
<dbReference type="InterPro" id="IPR020568">
    <property type="entry name" value="Ribosomal_Su5_D2-typ_SF"/>
</dbReference>
<protein>
    <recommendedName>
        <fullName evidence="2 5">DNA mismatch repair protein MutL</fullName>
    </recommendedName>
</protein>
<feature type="domain" description="MutL C-terminal dimerisation" evidence="6">
    <location>
        <begin position="432"/>
        <end position="568"/>
    </location>
</feature>
<dbReference type="InterPro" id="IPR013507">
    <property type="entry name" value="DNA_mismatch_S5_2-like"/>
</dbReference>
<dbReference type="EMBL" id="FWXS01000001">
    <property type="protein sequence ID" value="SMC31750.1"/>
    <property type="molecule type" value="Genomic_DNA"/>
</dbReference>
<dbReference type="InterPro" id="IPR014721">
    <property type="entry name" value="Ribsml_uS5_D2-typ_fold_subgr"/>
</dbReference>
<evidence type="ECO:0000313" key="8">
    <source>
        <dbReference type="EMBL" id="SMC31750.1"/>
    </source>
</evidence>
<name>A0A1W1Y6B9_9FLAO</name>
<evidence type="ECO:0000256" key="3">
    <source>
        <dbReference type="ARBA" id="ARBA00022763"/>
    </source>
</evidence>